<proteinExistence type="predicted"/>
<keyword evidence="3" id="KW-1185">Reference proteome</keyword>
<accession>A0A0D3GQ55</accession>
<evidence type="ECO:0000256" key="1">
    <source>
        <dbReference type="SAM" id="MobiDB-lite"/>
    </source>
</evidence>
<feature type="compositionally biased region" description="Polar residues" evidence="1">
    <location>
        <begin position="277"/>
        <end position="293"/>
    </location>
</feature>
<protein>
    <submittedName>
        <fullName evidence="2">Uncharacterized protein</fullName>
    </submittedName>
</protein>
<dbReference type="HOGENOM" id="CLU_010419_1_0_1"/>
<dbReference type="PaxDb" id="65489-OBART07G11840.1"/>
<reference evidence="2" key="1">
    <citation type="journal article" date="2009" name="Rice">
        <title>De Novo Next Generation Sequencing of Plant Genomes.</title>
        <authorList>
            <person name="Rounsley S."/>
            <person name="Marri P.R."/>
            <person name="Yu Y."/>
            <person name="He R."/>
            <person name="Sisneros N."/>
            <person name="Goicoechea J.L."/>
            <person name="Lee S.J."/>
            <person name="Angelova A."/>
            <person name="Kudrna D."/>
            <person name="Luo M."/>
            <person name="Affourtit J."/>
            <person name="Desany B."/>
            <person name="Knight J."/>
            <person name="Niazi F."/>
            <person name="Egholm M."/>
            <person name="Wing R.A."/>
        </authorList>
    </citation>
    <scope>NUCLEOTIDE SEQUENCE [LARGE SCALE GENOMIC DNA]</scope>
    <source>
        <strain evidence="2">cv. IRGC 105608</strain>
    </source>
</reference>
<dbReference type="Gramene" id="OBART07G11840.1">
    <property type="protein sequence ID" value="OBART07G11840.1"/>
    <property type="gene ID" value="OBART07G11840"/>
</dbReference>
<name>A0A0D3GQ55_9ORYZ</name>
<dbReference type="Proteomes" id="UP000026960">
    <property type="component" value="Chromosome 7"/>
</dbReference>
<sequence>MQDPKKKVASKHKLTKEVQAIKKRDYFSMTTRCQPNDILEKMNGLRSRELIEYLMNCLDPNSMCLDHGGCGKLPVTSYDHLTLLPLGPTKEELGLGRKEKISSLSILDRINEGETDDFTMQCIMMILFSKLLALDSSTDITGNVVNMVSKDLEQYKDMTLYKFSPERRKSGKRSTVHGCTAFLMVYYLDNLLCKEITCYFVSKGKGKVAAASENTRKRKHMDEEAAQEATIEGSKEALVLVVTSQAFAEAEQIVCNLQKAQDHLVNVLTSLCTTSGNDNTTQASIDTPPTQANDDLGEEQSKGCVESLAPMHVEDPTHIEARQPCARQQMHIIMPAIAPSPVTNPSPLIMPIEMEKRRPLANPKYTSHFKCASTEPL</sequence>
<dbReference type="EnsemblPlants" id="OBART07G11840.1">
    <property type="protein sequence ID" value="OBART07G11840.1"/>
    <property type="gene ID" value="OBART07G11840"/>
</dbReference>
<feature type="region of interest" description="Disordered" evidence="1">
    <location>
        <begin position="277"/>
        <end position="299"/>
    </location>
</feature>
<reference evidence="2" key="2">
    <citation type="submission" date="2015-03" db="UniProtKB">
        <authorList>
            <consortium name="EnsemblPlants"/>
        </authorList>
    </citation>
    <scope>IDENTIFICATION</scope>
</reference>
<evidence type="ECO:0000313" key="3">
    <source>
        <dbReference type="Proteomes" id="UP000026960"/>
    </source>
</evidence>
<dbReference type="AlphaFoldDB" id="A0A0D3GQ55"/>
<organism evidence="2">
    <name type="scientific">Oryza barthii</name>
    <dbReference type="NCBI Taxonomy" id="65489"/>
    <lineage>
        <taxon>Eukaryota</taxon>
        <taxon>Viridiplantae</taxon>
        <taxon>Streptophyta</taxon>
        <taxon>Embryophyta</taxon>
        <taxon>Tracheophyta</taxon>
        <taxon>Spermatophyta</taxon>
        <taxon>Magnoliopsida</taxon>
        <taxon>Liliopsida</taxon>
        <taxon>Poales</taxon>
        <taxon>Poaceae</taxon>
        <taxon>BOP clade</taxon>
        <taxon>Oryzoideae</taxon>
        <taxon>Oryzeae</taxon>
        <taxon>Oryzinae</taxon>
        <taxon>Oryza</taxon>
    </lineage>
</organism>
<evidence type="ECO:0000313" key="2">
    <source>
        <dbReference type="EnsemblPlants" id="OBART07G11840.1"/>
    </source>
</evidence>